<dbReference type="InterPro" id="IPR019481">
    <property type="entry name" value="TFIIIC_triple_barrel"/>
</dbReference>
<dbReference type="EMBL" id="SSOP01000045">
    <property type="protein sequence ID" value="KAB5593117.1"/>
    <property type="molecule type" value="Genomic_DNA"/>
</dbReference>
<evidence type="ECO:0000313" key="3">
    <source>
        <dbReference type="EMBL" id="KAB5593117.1"/>
    </source>
</evidence>
<dbReference type="Pfam" id="PF10419">
    <property type="entry name" value="TFIIIC_sub6"/>
    <property type="match status" value="1"/>
</dbReference>
<dbReference type="AlphaFoldDB" id="A0A5N5QPD6"/>
<accession>A0A5N5QPD6</accession>
<proteinExistence type="predicted"/>
<reference evidence="3 4" key="1">
    <citation type="journal article" date="2019" name="Fungal Biol. Biotechnol.">
        <title>Draft genome sequence of fastidious pathogen Ceratobasidium theobromae, which causes vascular-streak dieback in Theobroma cacao.</title>
        <authorList>
            <person name="Ali S.S."/>
            <person name="Asman A."/>
            <person name="Shao J."/>
            <person name="Firmansyah A.P."/>
            <person name="Susilo A.W."/>
            <person name="Rosmana A."/>
            <person name="McMahon P."/>
            <person name="Junaid M."/>
            <person name="Guest D."/>
            <person name="Kheng T.Y."/>
            <person name="Meinhardt L.W."/>
            <person name="Bailey B.A."/>
        </authorList>
    </citation>
    <scope>NUCLEOTIDE SEQUENCE [LARGE SCALE GENOMIC DNA]</scope>
    <source>
        <strain evidence="3 4">CT2</strain>
    </source>
</reference>
<evidence type="ECO:0000259" key="2">
    <source>
        <dbReference type="Pfam" id="PF10419"/>
    </source>
</evidence>
<dbReference type="Gene3D" id="2.60.40.4370">
    <property type="match status" value="1"/>
</dbReference>
<feature type="compositionally biased region" description="Basic and acidic residues" evidence="1">
    <location>
        <begin position="77"/>
        <end position="86"/>
    </location>
</feature>
<comment type="caution">
    <text evidence="3">The sequence shown here is derived from an EMBL/GenBank/DDBJ whole genome shotgun (WGS) entry which is preliminary data.</text>
</comment>
<keyword evidence="4" id="KW-1185">Reference proteome</keyword>
<evidence type="ECO:0000256" key="1">
    <source>
        <dbReference type="SAM" id="MobiDB-lite"/>
    </source>
</evidence>
<dbReference type="Proteomes" id="UP000383932">
    <property type="component" value="Unassembled WGS sequence"/>
</dbReference>
<feature type="domain" description="Transcription factor TFIIIC triple barrel" evidence="2">
    <location>
        <begin position="20"/>
        <end position="89"/>
    </location>
</feature>
<name>A0A5N5QPD6_9AGAM</name>
<sequence>MTRPVPFEDLHTIADSPQVTYLTFDLGPADPAPINPSSIRIAGLHTDTPFLQLGHSLFRGIHATALGTELIFTPDATHHAQSDKKVLFNPVALQPRHPDTHTDTHTGPATLTSREPPQTHRPPTNHHQPETP</sequence>
<feature type="compositionally biased region" description="Polar residues" evidence="1">
    <location>
        <begin position="113"/>
        <end position="126"/>
    </location>
</feature>
<evidence type="ECO:0000313" key="4">
    <source>
        <dbReference type="Proteomes" id="UP000383932"/>
    </source>
</evidence>
<feature type="region of interest" description="Disordered" evidence="1">
    <location>
        <begin position="77"/>
        <end position="132"/>
    </location>
</feature>
<gene>
    <name evidence="3" type="ORF">CTheo_3419</name>
</gene>
<organism evidence="3 4">
    <name type="scientific">Ceratobasidium theobromae</name>
    <dbReference type="NCBI Taxonomy" id="1582974"/>
    <lineage>
        <taxon>Eukaryota</taxon>
        <taxon>Fungi</taxon>
        <taxon>Dikarya</taxon>
        <taxon>Basidiomycota</taxon>
        <taxon>Agaricomycotina</taxon>
        <taxon>Agaricomycetes</taxon>
        <taxon>Cantharellales</taxon>
        <taxon>Ceratobasidiaceae</taxon>
        <taxon>Ceratobasidium</taxon>
    </lineage>
</organism>
<protein>
    <recommendedName>
        <fullName evidence="2">Transcription factor TFIIIC triple barrel domain-containing protein</fullName>
    </recommendedName>
</protein>
<dbReference type="OrthoDB" id="1877767at2759"/>